<feature type="non-terminal residue" evidence="2">
    <location>
        <position position="58"/>
    </location>
</feature>
<feature type="non-terminal residue" evidence="2">
    <location>
        <position position="1"/>
    </location>
</feature>
<evidence type="ECO:0000256" key="1">
    <source>
        <dbReference type="SAM" id="MobiDB-lite"/>
    </source>
</evidence>
<dbReference type="EMBL" id="CAUYUJ010021841">
    <property type="protein sequence ID" value="CAK0907349.1"/>
    <property type="molecule type" value="Genomic_DNA"/>
</dbReference>
<comment type="caution">
    <text evidence="2">The sequence shown here is derived from an EMBL/GenBank/DDBJ whole genome shotgun (WGS) entry which is preliminary data.</text>
</comment>
<dbReference type="Proteomes" id="UP001189429">
    <property type="component" value="Unassembled WGS sequence"/>
</dbReference>
<feature type="region of interest" description="Disordered" evidence="1">
    <location>
        <begin position="1"/>
        <end position="29"/>
    </location>
</feature>
<name>A0ABN9Y4X4_9DINO</name>
<accession>A0ABN9Y4X4</accession>
<evidence type="ECO:0000313" key="3">
    <source>
        <dbReference type="Proteomes" id="UP001189429"/>
    </source>
</evidence>
<organism evidence="2 3">
    <name type="scientific">Prorocentrum cordatum</name>
    <dbReference type="NCBI Taxonomy" id="2364126"/>
    <lineage>
        <taxon>Eukaryota</taxon>
        <taxon>Sar</taxon>
        <taxon>Alveolata</taxon>
        <taxon>Dinophyceae</taxon>
        <taxon>Prorocentrales</taxon>
        <taxon>Prorocentraceae</taxon>
        <taxon>Prorocentrum</taxon>
    </lineage>
</organism>
<sequence>GAVGEEHLRCPVRQPAVRQDGPPPAKKTRTELVGGVLTPRMQLLLLAGCERGLAALEE</sequence>
<proteinExistence type="predicted"/>
<gene>
    <name evidence="2" type="ORF">PCOR1329_LOCUS82391</name>
</gene>
<reference evidence="2" key="1">
    <citation type="submission" date="2023-10" db="EMBL/GenBank/DDBJ databases">
        <authorList>
            <person name="Chen Y."/>
            <person name="Shah S."/>
            <person name="Dougan E. K."/>
            <person name="Thang M."/>
            <person name="Chan C."/>
        </authorList>
    </citation>
    <scope>NUCLEOTIDE SEQUENCE [LARGE SCALE GENOMIC DNA]</scope>
</reference>
<protein>
    <submittedName>
        <fullName evidence="2">Uncharacterized protein</fullName>
    </submittedName>
</protein>
<evidence type="ECO:0000313" key="2">
    <source>
        <dbReference type="EMBL" id="CAK0907349.1"/>
    </source>
</evidence>
<keyword evidence="3" id="KW-1185">Reference proteome</keyword>